<proteinExistence type="predicted"/>
<keyword evidence="2" id="KW-1185">Reference proteome</keyword>
<accession>A0ABR6XU63</accession>
<organism evidence="1 2">
    <name type="scientific">Undibacterium amnicola</name>
    <dbReference type="NCBI Taxonomy" id="1834038"/>
    <lineage>
        <taxon>Bacteria</taxon>
        <taxon>Pseudomonadati</taxon>
        <taxon>Pseudomonadota</taxon>
        <taxon>Betaproteobacteria</taxon>
        <taxon>Burkholderiales</taxon>
        <taxon>Oxalobacteraceae</taxon>
        <taxon>Undibacterium</taxon>
    </lineage>
</organism>
<evidence type="ECO:0000313" key="2">
    <source>
        <dbReference type="Proteomes" id="UP000643610"/>
    </source>
</evidence>
<gene>
    <name evidence="1" type="ORF">H8K33_16070</name>
</gene>
<dbReference type="Proteomes" id="UP000643610">
    <property type="component" value="Unassembled WGS sequence"/>
</dbReference>
<comment type="caution">
    <text evidence="1">The sequence shown here is derived from an EMBL/GenBank/DDBJ whole genome shotgun (WGS) entry which is preliminary data.</text>
</comment>
<evidence type="ECO:0000313" key="1">
    <source>
        <dbReference type="EMBL" id="MBC3833025.1"/>
    </source>
</evidence>
<dbReference type="EMBL" id="JACOFU010000007">
    <property type="protein sequence ID" value="MBC3833025.1"/>
    <property type="molecule type" value="Genomic_DNA"/>
</dbReference>
<sequence>MIFSRRTNFAIHSNSQYPVRVVSIDGSMQFSMPVQLAPGERELVLEAMLSRSAFGTKQKNVRLKIAPCTRYFLLAQRDSPMQADWQLTVASTEVVSACDPAEELQKAGASERSAETARLF</sequence>
<name>A0ABR6XU63_9BURK</name>
<reference evidence="1 2" key="1">
    <citation type="submission" date="2020-08" db="EMBL/GenBank/DDBJ databases">
        <title>Novel species isolated from subtropical streams in China.</title>
        <authorList>
            <person name="Lu H."/>
        </authorList>
    </citation>
    <scope>NUCLEOTIDE SEQUENCE [LARGE SCALE GENOMIC DNA]</scope>
    <source>
        <strain evidence="1 2">KCTC 52442</strain>
    </source>
</reference>
<protein>
    <submittedName>
        <fullName evidence="1">Uncharacterized protein</fullName>
    </submittedName>
</protein>